<sequence length="221" mass="25246">MLPTGLRSEPLHYEQPSRCVVEQHWQDHLLAHRPARSALNLGAWHEVGWTQHRSNYKVSKQCVETEDLSGGRHRDDRFPVCSSPASVCSRRWCSRSSHMQFTYTSLLFLNPSACVVRHAVRQRQRSHNSASASEPDWGSTRYRERISTNGETDYRDAPTNHEHLLAHSLIGYCRHSRSCGAAFMPCCLDCPLLTKQPDIQTAQAFKKSGLSTQPTRWLSLY</sequence>
<gene>
    <name evidence="1" type="ORF">BD289DRAFT_244111</name>
</gene>
<dbReference type="InParanoid" id="A0A2T3A997"/>
<name>A0A2T3A997_9PEZI</name>
<reference evidence="1 2" key="1">
    <citation type="journal article" date="2018" name="Mycol. Prog.">
        <title>Coniella lustricola, a new species from submerged detritus.</title>
        <authorList>
            <person name="Raudabaugh D.B."/>
            <person name="Iturriaga T."/>
            <person name="Carver A."/>
            <person name="Mondo S."/>
            <person name="Pangilinan J."/>
            <person name="Lipzen A."/>
            <person name="He G."/>
            <person name="Amirebrahimi M."/>
            <person name="Grigoriev I.V."/>
            <person name="Miller A.N."/>
        </authorList>
    </citation>
    <scope>NUCLEOTIDE SEQUENCE [LARGE SCALE GENOMIC DNA]</scope>
    <source>
        <strain evidence="1 2">B22-T-1</strain>
    </source>
</reference>
<dbReference type="AlphaFoldDB" id="A0A2T3A997"/>
<protein>
    <submittedName>
        <fullName evidence="1">Uncharacterized protein</fullName>
    </submittedName>
</protein>
<accession>A0A2T3A997</accession>
<dbReference type="Proteomes" id="UP000241462">
    <property type="component" value="Unassembled WGS sequence"/>
</dbReference>
<keyword evidence="2" id="KW-1185">Reference proteome</keyword>
<dbReference type="EMBL" id="KZ678433">
    <property type="protein sequence ID" value="PSR87111.1"/>
    <property type="molecule type" value="Genomic_DNA"/>
</dbReference>
<organism evidence="1 2">
    <name type="scientific">Coniella lustricola</name>
    <dbReference type="NCBI Taxonomy" id="2025994"/>
    <lineage>
        <taxon>Eukaryota</taxon>
        <taxon>Fungi</taxon>
        <taxon>Dikarya</taxon>
        <taxon>Ascomycota</taxon>
        <taxon>Pezizomycotina</taxon>
        <taxon>Sordariomycetes</taxon>
        <taxon>Sordariomycetidae</taxon>
        <taxon>Diaporthales</taxon>
        <taxon>Schizoparmaceae</taxon>
        <taxon>Coniella</taxon>
    </lineage>
</organism>
<evidence type="ECO:0000313" key="1">
    <source>
        <dbReference type="EMBL" id="PSR87111.1"/>
    </source>
</evidence>
<proteinExistence type="predicted"/>
<evidence type="ECO:0000313" key="2">
    <source>
        <dbReference type="Proteomes" id="UP000241462"/>
    </source>
</evidence>